<evidence type="ECO:0000259" key="8">
    <source>
        <dbReference type="Pfam" id="PF08281"/>
    </source>
</evidence>
<dbReference type="GO" id="GO:0016987">
    <property type="term" value="F:sigma factor activity"/>
    <property type="evidence" value="ECO:0007669"/>
    <property type="project" value="UniProtKB-KW"/>
</dbReference>
<sequence length="187" mass="21188">MTSPTDTIRDIKAARKGEQRAYRRLFEAYSAGVYATVMRITGDEGKAEELTQDVFIKAFRCLDTFDKSMASFSTWISRIAYNESVSHLRSRRPPPTASLDDGADDVAVPESLINQAFSDPSETRAEQLTRAIETLPPEEQHLLTLFYYEDCSMQEISYITDRSIAALSSHLARIRKKLYNQLTTCSQ</sequence>
<accession>A0A5P8E5W4</accession>
<reference evidence="9 10" key="1">
    <citation type="submission" date="2018-11" db="EMBL/GenBank/DDBJ databases">
        <authorList>
            <person name="Na S.W."/>
            <person name="Baik M."/>
        </authorList>
    </citation>
    <scope>NUCLEOTIDE SEQUENCE [LARGE SCALE GENOMIC DNA]</scope>
    <source>
        <strain evidence="9 10">E39</strain>
    </source>
</reference>
<keyword evidence="5 6" id="KW-0804">Transcription</keyword>
<dbReference type="InterPro" id="IPR036388">
    <property type="entry name" value="WH-like_DNA-bd_sf"/>
</dbReference>
<name>A0A5P8E5W4_9BACT</name>
<evidence type="ECO:0000313" key="10">
    <source>
        <dbReference type="Proteomes" id="UP000249375"/>
    </source>
</evidence>
<dbReference type="InterPro" id="IPR000838">
    <property type="entry name" value="RNA_pol_sigma70_ECF_CS"/>
</dbReference>
<evidence type="ECO:0000256" key="1">
    <source>
        <dbReference type="ARBA" id="ARBA00010641"/>
    </source>
</evidence>
<dbReference type="SUPFAM" id="SSF88946">
    <property type="entry name" value="Sigma2 domain of RNA polymerase sigma factors"/>
    <property type="match status" value="1"/>
</dbReference>
<dbReference type="InterPro" id="IPR013324">
    <property type="entry name" value="RNA_pol_sigma_r3/r4-like"/>
</dbReference>
<dbReference type="RefSeq" id="WP_111898501.1">
    <property type="nucleotide sequence ID" value="NZ_CP033459.1"/>
</dbReference>
<dbReference type="InterPro" id="IPR039425">
    <property type="entry name" value="RNA_pol_sigma-70-like"/>
</dbReference>
<dbReference type="KEGG" id="alq:C7Y71_004440"/>
<dbReference type="PROSITE" id="PS01063">
    <property type="entry name" value="SIGMA70_ECF"/>
    <property type="match status" value="1"/>
</dbReference>
<dbReference type="OrthoDB" id="1027298at2"/>
<dbReference type="GO" id="GO:0006352">
    <property type="term" value="P:DNA-templated transcription initiation"/>
    <property type="evidence" value="ECO:0007669"/>
    <property type="project" value="InterPro"/>
</dbReference>
<gene>
    <name evidence="9" type="ORF">C7Y71_004440</name>
</gene>
<dbReference type="InterPro" id="IPR007627">
    <property type="entry name" value="RNA_pol_sigma70_r2"/>
</dbReference>
<organism evidence="9 10">
    <name type="scientific">Pseudoprevotella muciniphila</name>
    <dbReference type="NCBI Taxonomy" id="2133944"/>
    <lineage>
        <taxon>Bacteria</taxon>
        <taxon>Pseudomonadati</taxon>
        <taxon>Bacteroidota</taxon>
        <taxon>Bacteroidia</taxon>
        <taxon>Bacteroidales</taxon>
        <taxon>Prevotellaceae</taxon>
        <taxon>Pseudoprevotella</taxon>
    </lineage>
</organism>
<evidence type="ECO:0000259" key="7">
    <source>
        <dbReference type="Pfam" id="PF04542"/>
    </source>
</evidence>
<dbReference type="InterPro" id="IPR014284">
    <property type="entry name" value="RNA_pol_sigma-70_dom"/>
</dbReference>
<feature type="domain" description="RNA polymerase sigma-70 region 2" evidence="7">
    <location>
        <begin position="25"/>
        <end position="92"/>
    </location>
</feature>
<dbReference type="SUPFAM" id="SSF88659">
    <property type="entry name" value="Sigma3 and sigma4 domains of RNA polymerase sigma factors"/>
    <property type="match status" value="1"/>
</dbReference>
<dbReference type="AlphaFoldDB" id="A0A5P8E5W4"/>
<keyword evidence="10" id="KW-1185">Reference proteome</keyword>
<comment type="similarity">
    <text evidence="1 6">Belongs to the sigma-70 factor family. ECF subfamily.</text>
</comment>
<keyword evidence="2 6" id="KW-0805">Transcription regulation</keyword>
<evidence type="ECO:0000256" key="5">
    <source>
        <dbReference type="ARBA" id="ARBA00023163"/>
    </source>
</evidence>
<evidence type="ECO:0000313" key="9">
    <source>
        <dbReference type="EMBL" id="QFQ12322.1"/>
    </source>
</evidence>
<evidence type="ECO:0000256" key="2">
    <source>
        <dbReference type="ARBA" id="ARBA00023015"/>
    </source>
</evidence>
<protein>
    <recommendedName>
        <fullName evidence="6">RNA polymerase sigma factor</fullName>
    </recommendedName>
</protein>
<dbReference type="InterPro" id="IPR013249">
    <property type="entry name" value="RNA_pol_sigma70_r4_t2"/>
</dbReference>
<dbReference type="Gene3D" id="1.10.1740.10">
    <property type="match status" value="1"/>
</dbReference>
<keyword evidence="4 6" id="KW-0238">DNA-binding</keyword>
<evidence type="ECO:0000256" key="3">
    <source>
        <dbReference type="ARBA" id="ARBA00023082"/>
    </source>
</evidence>
<dbReference type="EMBL" id="CP033459">
    <property type="protein sequence ID" value="QFQ12322.1"/>
    <property type="molecule type" value="Genomic_DNA"/>
</dbReference>
<feature type="domain" description="RNA polymerase sigma factor 70 region 4 type 2" evidence="8">
    <location>
        <begin position="126"/>
        <end position="178"/>
    </location>
</feature>
<evidence type="ECO:0000256" key="6">
    <source>
        <dbReference type="RuleBase" id="RU000716"/>
    </source>
</evidence>
<dbReference type="GO" id="GO:0003677">
    <property type="term" value="F:DNA binding"/>
    <property type="evidence" value="ECO:0007669"/>
    <property type="project" value="UniProtKB-KW"/>
</dbReference>
<dbReference type="Proteomes" id="UP000249375">
    <property type="component" value="Chromosome"/>
</dbReference>
<dbReference type="PANTHER" id="PTHR43133">
    <property type="entry name" value="RNA POLYMERASE ECF-TYPE SIGMA FACTO"/>
    <property type="match status" value="1"/>
</dbReference>
<dbReference type="Pfam" id="PF04542">
    <property type="entry name" value="Sigma70_r2"/>
    <property type="match status" value="1"/>
</dbReference>
<dbReference type="Pfam" id="PF08281">
    <property type="entry name" value="Sigma70_r4_2"/>
    <property type="match status" value="1"/>
</dbReference>
<keyword evidence="3 6" id="KW-0731">Sigma factor</keyword>
<dbReference type="PANTHER" id="PTHR43133:SF8">
    <property type="entry name" value="RNA POLYMERASE SIGMA FACTOR HI_1459-RELATED"/>
    <property type="match status" value="1"/>
</dbReference>
<dbReference type="CDD" id="cd06171">
    <property type="entry name" value="Sigma70_r4"/>
    <property type="match status" value="1"/>
</dbReference>
<dbReference type="NCBIfam" id="TIGR02937">
    <property type="entry name" value="sigma70-ECF"/>
    <property type="match status" value="1"/>
</dbReference>
<proteinExistence type="inferred from homology"/>
<evidence type="ECO:0000256" key="4">
    <source>
        <dbReference type="ARBA" id="ARBA00023125"/>
    </source>
</evidence>
<dbReference type="Gene3D" id="1.10.10.10">
    <property type="entry name" value="Winged helix-like DNA-binding domain superfamily/Winged helix DNA-binding domain"/>
    <property type="match status" value="1"/>
</dbReference>
<dbReference type="InterPro" id="IPR013325">
    <property type="entry name" value="RNA_pol_sigma_r2"/>
</dbReference>